<proteinExistence type="predicted"/>
<dbReference type="PANTHER" id="PTHR40370">
    <property type="entry name" value="EXPRESSED PROTEIN"/>
    <property type="match status" value="1"/>
</dbReference>
<dbReference type="GeneID" id="8197369"/>
<dbReference type="InterPro" id="IPR024500">
    <property type="entry name" value="DUF3074"/>
</dbReference>
<dbReference type="AlphaFoldDB" id="C4QV40"/>
<dbReference type="RefSeq" id="XP_002489394.1">
    <property type="nucleotide sequence ID" value="XM_002489349.1"/>
</dbReference>
<dbReference type="PANTHER" id="PTHR40370:SF1">
    <property type="entry name" value="DUF3074 DOMAIN-CONTAINING PROTEIN"/>
    <property type="match status" value="1"/>
</dbReference>
<dbReference type="HOGENOM" id="CLU_078586_1_0_1"/>
<keyword evidence="3" id="KW-1185">Reference proteome</keyword>
<dbReference type="OrthoDB" id="6423603at2759"/>
<sequence>MKLLEATPFKSGDLELDEDQLRNQCLELLECIYQEENRYKTFHQTGAHNETIQVDTFKGSNGWAGRSNTISANDYNLENVVEALTGCVYEGDKWKIADPTLHTYYEKQYMGKLVESFVILKGAPEPWYCVELNYNLGPLLKTRKFYEYVRVLPPLEQNEGSKVKLFGKESGFIVSVPADIEEIQQTLRSSDNPNLHSDSLLTDLQFSKEWVYAQYSSVESISYGDSQDLIWNMATASNAGGFVPSFITVLALPRTIAQDVPHLLRWIHQRRRLPKEVNKSE</sequence>
<dbReference type="KEGG" id="ppa:PAS_chr1-3_0058"/>
<evidence type="ECO:0000313" key="3">
    <source>
        <dbReference type="Proteomes" id="UP000000314"/>
    </source>
</evidence>
<dbReference type="Pfam" id="PF11274">
    <property type="entry name" value="DUF3074"/>
    <property type="match status" value="1"/>
</dbReference>
<feature type="domain" description="DUF3074" evidence="1">
    <location>
        <begin position="103"/>
        <end position="267"/>
    </location>
</feature>
<gene>
    <name evidence="2" type="ordered locus">PAS_chr1-3_0058</name>
</gene>
<evidence type="ECO:0000313" key="2">
    <source>
        <dbReference type="EMBL" id="CAY67110.1"/>
    </source>
</evidence>
<dbReference type="STRING" id="644223.C4QV40"/>
<evidence type="ECO:0000259" key="1">
    <source>
        <dbReference type="Pfam" id="PF11274"/>
    </source>
</evidence>
<reference evidence="2 3" key="1">
    <citation type="journal article" date="2009" name="Nat. Biotechnol.">
        <title>Genome sequence of the recombinant protein production host Pichia pastoris.</title>
        <authorList>
            <person name="De Schutter K."/>
            <person name="Lin Y.C."/>
            <person name="Tiels P."/>
            <person name="Van Hecke A."/>
            <person name="Glinka S."/>
            <person name="Weber-Lehmann J."/>
            <person name="Rouze P."/>
            <person name="Van de Peer Y."/>
            <person name="Callewaert N."/>
        </authorList>
    </citation>
    <scope>NUCLEOTIDE SEQUENCE [LARGE SCALE GENOMIC DNA]</scope>
    <source>
        <strain evidence="3">GS115 / ATCC 20864</strain>
    </source>
</reference>
<dbReference type="EMBL" id="FN392319">
    <property type="protein sequence ID" value="CAY67110.1"/>
    <property type="molecule type" value="Genomic_DNA"/>
</dbReference>
<accession>C4QV40</accession>
<organism evidence="2 3">
    <name type="scientific">Komagataella phaffii (strain GS115 / ATCC 20864)</name>
    <name type="common">Yeast</name>
    <name type="synonym">Pichia pastoris</name>
    <dbReference type="NCBI Taxonomy" id="644223"/>
    <lineage>
        <taxon>Eukaryota</taxon>
        <taxon>Fungi</taxon>
        <taxon>Dikarya</taxon>
        <taxon>Ascomycota</taxon>
        <taxon>Saccharomycotina</taxon>
        <taxon>Pichiomycetes</taxon>
        <taxon>Pichiales</taxon>
        <taxon>Pichiaceae</taxon>
        <taxon>Komagataella</taxon>
    </lineage>
</organism>
<dbReference type="InParanoid" id="C4QV40"/>
<dbReference type="Proteomes" id="UP000000314">
    <property type="component" value="Chromosome 1"/>
</dbReference>
<name>C4QV40_KOMPG</name>
<protein>
    <recommendedName>
        <fullName evidence="1">DUF3074 domain-containing protein</fullName>
    </recommendedName>
</protein>